<dbReference type="InterPro" id="IPR000073">
    <property type="entry name" value="AB_hydrolase_1"/>
</dbReference>
<dbReference type="STRING" id="1461694.ATO9_14685"/>
<dbReference type="PANTHER" id="PTHR43194">
    <property type="entry name" value="HYDROLASE ALPHA/BETA FOLD FAMILY"/>
    <property type="match status" value="1"/>
</dbReference>
<sequence>MRTWPGGPGRALMIHCSMGHAGAWKGVAEALTPTHECRAFDLPGHGRSAPWSGEGVYQDLVCDIIRDMIAEWEAPVDLVGHSFGATAALRIAAVSPELVRRLVLIEPVFFTAAYAADPDFEAANKARTGPLAEAQENGDWKEAARLFLADWGDGRPWDELDEAQKDHFATMMRLIHAVQITNNGDPEGILAEGKIARMPAPTLLIDGGDSPEASGRIVRALEDMIPDARSATIPGAGHMVPISHAAQVAPLVVDFLR</sequence>
<dbReference type="eggNOG" id="COG3208">
    <property type="taxonomic scope" value="Bacteria"/>
</dbReference>
<dbReference type="EMBL" id="AQQX01000005">
    <property type="protein sequence ID" value="KGM48217.1"/>
    <property type="molecule type" value="Genomic_DNA"/>
</dbReference>
<keyword evidence="3" id="KW-1185">Reference proteome</keyword>
<protein>
    <recommendedName>
        <fullName evidence="1">AB hydrolase-1 domain-containing protein</fullName>
    </recommendedName>
</protein>
<feature type="domain" description="AB hydrolase-1" evidence="1">
    <location>
        <begin position="12"/>
        <end position="249"/>
    </location>
</feature>
<dbReference type="PRINTS" id="PR00111">
    <property type="entry name" value="ABHYDROLASE"/>
</dbReference>
<reference evidence="2 3" key="1">
    <citation type="journal article" date="2015" name="Antonie Van Leeuwenhoek">
        <title>Pseudooceanicola atlanticus gen. nov. sp. nov., isolated from surface seawater of the Atlantic Ocean and reclassification of Oceanicola batsensis, Oceanicola marinus, Oceanicola nitratireducens, Oceanicola nanhaiensis, Oceanicola antarcticus and Oceanicola flagellatus, as Pseudooceanicola batsensis comb. nov., Pseudooceanicola marinus comb. nov., Pseudooceanicola nitratireducens comb. nov., Pseudooceanicola nanhaiensis comb. nov., Pseudooceanicola antarcticus comb. nov., and Pseudooceanicola flagellatus comb. nov.</title>
        <authorList>
            <person name="Lai Q."/>
            <person name="Li G."/>
            <person name="Liu X."/>
            <person name="Du Y."/>
            <person name="Sun F."/>
            <person name="Shao Z."/>
        </authorList>
    </citation>
    <scope>NUCLEOTIDE SEQUENCE [LARGE SCALE GENOMIC DNA]</scope>
    <source>
        <strain evidence="2 3">22II-s11g</strain>
    </source>
</reference>
<dbReference type="SUPFAM" id="SSF53474">
    <property type="entry name" value="alpha/beta-Hydrolases"/>
    <property type="match status" value="1"/>
</dbReference>
<name>A0A0A0EG80_9RHOB</name>
<dbReference type="AlphaFoldDB" id="A0A0A0EG80"/>
<accession>A0A0A0EG80</accession>
<dbReference type="PANTHER" id="PTHR43194:SF2">
    <property type="entry name" value="PEROXISOMAL MEMBRANE PROTEIN LPX1"/>
    <property type="match status" value="1"/>
</dbReference>
<evidence type="ECO:0000313" key="3">
    <source>
        <dbReference type="Proteomes" id="UP000030004"/>
    </source>
</evidence>
<evidence type="ECO:0000259" key="1">
    <source>
        <dbReference type="Pfam" id="PF12697"/>
    </source>
</evidence>
<gene>
    <name evidence="2" type="ORF">ATO9_14685</name>
</gene>
<dbReference type="InterPro" id="IPR029058">
    <property type="entry name" value="AB_hydrolase_fold"/>
</dbReference>
<proteinExistence type="predicted"/>
<comment type="caution">
    <text evidence="2">The sequence shown here is derived from an EMBL/GenBank/DDBJ whole genome shotgun (WGS) entry which is preliminary data.</text>
</comment>
<evidence type="ECO:0000313" key="2">
    <source>
        <dbReference type="EMBL" id="KGM48217.1"/>
    </source>
</evidence>
<dbReference type="Proteomes" id="UP000030004">
    <property type="component" value="Unassembled WGS sequence"/>
</dbReference>
<organism evidence="2 3">
    <name type="scientific">Pseudooceanicola atlanticus</name>
    <dbReference type="NCBI Taxonomy" id="1461694"/>
    <lineage>
        <taxon>Bacteria</taxon>
        <taxon>Pseudomonadati</taxon>
        <taxon>Pseudomonadota</taxon>
        <taxon>Alphaproteobacteria</taxon>
        <taxon>Rhodobacterales</taxon>
        <taxon>Paracoccaceae</taxon>
        <taxon>Pseudooceanicola</taxon>
    </lineage>
</organism>
<dbReference type="InterPro" id="IPR050228">
    <property type="entry name" value="Carboxylesterase_BioH"/>
</dbReference>
<dbReference type="Pfam" id="PF12697">
    <property type="entry name" value="Abhydrolase_6"/>
    <property type="match status" value="1"/>
</dbReference>
<dbReference type="Gene3D" id="3.40.50.1820">
    <property type="entry name" value="alpha/beta hydrolase"/>
    <property type="match status" value="1"/>
</dbReference>